<accession>X0SRW3</accession>
<dbReference type="AlphaFoldDB" id="X0SRW3"/>
<sequence>MINKWLKEVKRINTHYSKFSVIDLTENDMQGELKDLKKFLANRIL</sequence>
<name>X0SRW3_9ZZZZ</name>
<feature type="non-terminal residue" evidence="1">
    <location>
        <position position="45"/>
    </location>
</feature>
<comment type="caution">
    <text evidence="1">The sequence shown here is derived from an EMBL/GenBank/DDBJ whole genome shotgun (WGS) entry which is preliminary data.</text>
</comment>
<evidence type="ECO:0000313" key="1">
    <source>
        <dbReference type="EMBL" id="GAF78632.1"/>
    </source>
</evidence>
<gene>
    <name evidence="1" type="ORF">S01H1_13779</name>
</gene>
<reference evidence="1" key="1">
    <citation type="journal article" date="2014" name="Front. Microbiol.">
        <title>High frequency of phylogenetically diverse reductive dehalogenase-homologous genes in deep subseafloor sedimentary metagenomes.</title>
        <authorList>
            <person name="Kawai M."/>
            <person name="Futagami T."/>
            <person name="Toyoda A."/>
            <person name="Takaki Y."/>
            <person name="Nishi S."/>
            <person name="Hori S."/>
            <person name="Arai W."/>
            <person name="Tsubouchi T."/>
            <person name="Morono Y."/>
            <person name="Uchiyama I."/>
            <person name="Ito T."/>
            <person name="Fujiyama A."/>
            <person name="Inagaki F."/>
            <person name="Takami H."/>
        </authorList>
    </citation>
    <scope>NUCLEOTIDE SEQUENCE</scope>
    <source>
        <strain evidence="1">Expedition CK06-06</strain>
    </source>
</reference>
<dbReference type="EMBL" id="BARS01007123">
    <property type="protein sequence ID" value="GAF78632.1"/>
    <property type="molecule type" value="Genomic_DNA"/>
</dbReference>
<proteinExistence type="predicted"/>
<protein>
    <submittedName>
        <fullName evidence="1">Uncharacterized protein</fullName>
    </submittedName>
</protein>
<organism evidence="1">
    <name type="scientific">marine sediment metagenome</name>
    <dbReference type="NCBI Taxonomy" id="412755"/>
    <lineage>
        <taxon>unclassified sequences</taxon>
        <taxon>metagenomes</taxon>
        <taxon>ecological metagenomes</taxon>
    </lineage>
</organism>